<dbReference type="PANTHER" id="PTHR18866:SF128">
    <property type="entry name" value="UREA AMIDOLYASE"/>
    <property type="match status" value="1"/>
</dbReference>
<evidence type="ECO:0000259" key="8">
    <source>
        <dbReference type="PROSITE" id="PS50975"/>
    </source>
</evidence>
<dbReference type="InterPro" id="IPR005479">
    <property type="entry name" value="CPAse_ATP-bd"/>
</dbReference>
<keyword evidence="4 6" id="KW-0067">ATP-binding</keyword>
<dbReference type="SUPFAM" id="SSF51246">
    <property type="entry name" value="Rudiment single hybrid motif"/>
    <property type="match status" value="1"/>
</dbReference>
<dbReference type="SUPFAM" id="SSF56059">
    <property type="entry name" value="Glutathione synthetase ATP-binding domain-like"/>
    <property type="match status" value="1"/>
</dbReference>
<name>A0A4Y9ZUQ3_9AGAM</name>
<dbReference type="PROSITE" id="PS50979">
    <property type="entry name" value="BC"/>
    <property type="match status" value="1"/>
</dbReference>
<dbReference type="InterPro" id="IPR003778">
    <property type="entry name" value="CT_A_B"/>
</dbReference>
<dbReference type="Gene3D" id="2.40.50.100">
    <property type="match status" value="1"/>
</dbReference>
<evidence type="ECO:0000313" key="10">
    <source>
        <dbReference type="EMBL" id="TFY78522.1"/>
    </source>
</evidence>
<evidence type="ECO:0000313" key="11">
    <source>
        <dbReference type="Proteomes" id="UP000298061"/>
    </source>
</evidence>
<dbReference type="Gene3D" id="2.40.100.10">
    <property type="entry name" value="Cyclophilin-like"/>
    <property type="match status" value="2"/>
</dbReference>
<dbReference type="STRING" id="135208.A0A4Y9ZUQ3"/>
<dbReference type="GO" id="GO:0046872">
    <property type="term" value="F:metal ion binding"/>
    <property type="evidence" value="ECO:0007669"/>
    <property type="project" value="InterPro"/>
</dbReference>
<dbReference type="EMBL" id="SFCI01000664">
    <property type="protein sequence ID" value="TFY78522.1"/>
    <property type="molecule type" value="Genomic_DNA"/>
</dbReference>
<dbReference type="GO" id="GO:0005524">
    <property type="term" value="F:ATP binding"/>
    <property type="evidence" value="ECO:0007669"/>
    <property type="project" value="UniProtKB-UniRule"/>
</dbReference>
<sequence length="1122" mass="122542">MFLANSGHKLLVANRGEIAVRIIRTAKELGIPTIAIYTPTDALSPHVSLASIAVALPISEPADPAADSRGYLDGPALLDICRTHGATLVHPGYGFLSENEDFARMLHDAGIAWLGPHPDVIRAMGLKHEARRLAAQAGVPVVRGSKELLCDVGDAVREAVAVGFPVMLKSTAGGGGMGLVVCGGVDELNQKFKVIQTQAQVLFKNDGLFLERYVPASRHVEVQVFGNGLGHVVHFGERECSVQRRHQKVVEETPSPFMVKHPDVRQKMCAAAVRLCQKIKYASAGTCEFLVDDYTGEFYFLEMNTRLQVEHPITEAVRPGLDIVKLMILQGVAQRDPSMGGLDPSELDQQANSNDEQVAKLHAIEARVYCENPAAGFKPSPGVLQHVKFAPDEDWLRVDSWEQVETGTTVTSYYDPLACKFIVTGTSRQQAIDRLVQALTESKIYGPPNNMAYLRALCNDETFRAGNAMTTSLDNFVYLPRAMEVVAGGLETTIQDYPGRLVGFGIPRSGPVDSLAARAANILVSNPDECELLEIALSGPTLRFHVPAVIAVTGAQIKVTVDGQEAATWARLVIEAGAKVKVWMLAADTKGFRAYLAVRGGFPEVPAYLGSKSTSMCLGGYQGRALAAGDYLTLGPCGPVAGEAVRATSIPKTLIPEYSVNWTIRCLAGPHGDEDFITSEGIESFYATEWKVSTSSNRMGLRLEGPKIAWARKTGGEGGSHPSNIHDNGYAFGSININGDTPVILTNEGPSMGGWKLGQLRPGNAVRFERVSFEESMLLNRRQLFILDNIRKVVSGREPSFANTKPEAPKETQGPFKAKLHVVEKKGDRPGVVFRQAGDSAILVEYGPMLLDFGLRARIHAFETEVTRRNIKGITEFAPCIRSTMCHYDYNVISQHELLQELISAEDALPGSTKDLVFPSRKITFPIVLDDRWNREALQRYMNSIRSKAVYLPSNIEYLANNNGLDGGADEALKLLLSSDWIVFGVGFYLGCPFLVPIDPRKDKPEAFKKKNPEKKHSYENWSPRRMKRKSERPTGLHQKVPMLAFLHSDKHADDNKDDISPGGQTITSSLTAIVFKINVKAGDVIRSAEDVVVVLEAMKTEIPVEAVLHGGDSPTILSLHI</sequence>
<dbReference type="CDD" id="cd06850">
    <property type="entry name" value="biotinyl_domain"/>
    <property type="match status" value="1"/>
</dbReference>
<dbReference type="Gene3D" id="3.30.470.20">
    <property type="entry name" value="ATP-grasp fold, B domain"/>
    <property type="match status" value="1"/>
</dbReference>
<dbReference type="InterPro" id="IPR005481">
    <property type="entry name" value="BC-like_N"/>
</dbReference>
<dbReference type="SMART" id="SM00796">
    <property type="entry name" value="AHS1"/>
    <property type="match status" value="1"/>
</dbReference>
<dbReference type="SUPFAM" id="SSF50891">
    <property type="entry name" value="Cyclophilin-like"/>
    <property type="match status" value="1"/>
</dbReference>
<accession>A0A4Y9ZUQ3</accession>
<keyword evidence="11" id="KW-1185">Reference proteome</keyword>
<evidence type="ECO:0000256" key="2">
    <source>
        <dbReference type="ARBA" id="ARBA00022741"/>
    </source>
</evidence>
<dbReference type="PROSITE" id="PS00866">
    <property type="entry name" value="CPSASE_1"/>
    <property type="match status" value="1"/>
</dbReference>
<dbReference type="SMART" id="SM00797">
    <property type="entry name" value="AHS2"/>
    <property type="match status" value="1"/>
</dbReference>
<dbReference type="Gene3D" id="3.30.1360.40">
    <property type="match status" value="1"/>
</dbReference>
<feature type="region of interest" description="Disordered" evidence="7">
    <location>
        <begin position="1005"/>
        <end position="1035"/>
    </location>
</feature>
<keyword evidence="3" id="KW-0378">Hydrolase</keyword>
<dbReference type="InterPro" id="IPR003833">
    <property type="entry name" value="CT_C_D"/>
</dbReference>
<dbReference type="InterPro" id="IPR011761">
    <property type="entry name" value="ATP-grasp"/>
</dbReference>
<dbReference type="Pfam" id="PF02786">
    <property type="entry name" value="CPSase_L_D2"/>
    <property type="match status" value="1"/>
</dbReference>
<keyword evidence="5" id="KW-0092">Biotin</keyword>
<dbReference type="SUPFAM" id="SSF52440">
    <property type="entry name" value="PreATP-grasp domain"/>
    <property type="match status" value="1"/>
</dbReference>
<dbReference type="InterPro" id="IPR005482">
    <property type="entry name" value="Biotin_COase_C"/>
</dbReference>
<dbReference type="PANTHER" id="PTHR18866">
    <property type="entry name" value="CARBOXYLASE:PYRUVATE/ACETYL-COA/PROPIONYL-COA CARBOXYLASE"/>
    <property type="match status" value="1"/>
</dbReference>
<evidence type="ECO:0000256" key="4">
    <source>
        <dbReference type="ARBA" id="ARBA00022840"/>
    </source>
</evidence>
<feature type="domain" description="ATP-grasp" evidence="8">
    <location>
        <begin position="131"/>
        <end position="332"/>
    </location>
</feature>
<evidence type="ECO:0000256" key="3">
    <source>
        <dbReference type="ARBA" id="ARBA00022801"/>
    </source>
</evidence>
<dbReference type="SUPFAM" id="SSF51230">
    <property type="entry name" value="Single hybrid motif"/>
    <property type="match status" value="1"/>
</dbReference>
<dbReference type="InterPro" id="IPR029000">
    <property type="entry name" value="Cyclophilin-like_dom_sf"/>
</dbReference>
<feature type="compositionally biased region" description="Basic and acidic residues" evidence="7">
    <location>
        <begin position="1005"/>
        <end position="1019"/>
    </location>
</feature>
<dbReference type="Pfam" id="PF02626">
    <property type="entry name" value="CT_A_B"/>
    <property type="match status" value="1"/>
</dbReference>
<dbReference type="InterPro" id="IPR016185">
    <property type="entry name" value="PreATP-grasp_dom_sf"/>
</dbReference>
<comment type="caution">
    <text evidence="10">The sequence shown here is derived from an EMBL/GenBank/DDBJ whole genome shotgun (WGS) entry which is preliminary data.</text>
</comment>
<gene>
    <name evidence="10" type="ORF">EWM64_g5490</name>
</gene>
<keyword evidence="1" id="KW-0436">Ligase</keyword>
<dbReference type="PROSITE" id="PS00867">
    <property type="entry name" value="CPSASE_2"/>
    <property type="match status" value="1"/>
</dbReference>
<dbReference type="AlphaFoldDB" id="A0A4Y9ZUQ3"/>
<dbReference type="SMART" id="SM00878">
    <property type="entry name" value="Biotin_carb_C"/>
    <property type="match status" value="1"/>
</dbReference>
<evidence type="ECO:0000256" key="5">
    <source>
        <dbReference type="ARBA" id="ARBA00023267"/>
    </source>
</evidence>
<reference evidence="10 11" key="1">
    <citation type="submission" date="2019-02" db="EMBL/GenBank/DDBJ databases">
        <title>Genome sequencing of the rare red list fungi Hericium alpestre (H. flagellum).</title>
        <authorList>
            <person name="Buettner E."/>
            <person name="Kellner H."/>
        </authorList>
    </citation>
    <scope>NUCLEOTIDE SEQUENCE [LARGE SCALE GENOMIC DNA]</scope>
    <source>
        <strain evidence="10 11">DSM 108284</strain>
    </source>
</reference>
<dbReference type="InterPro" id="IPR011053">
    <property type="entry name" value="Single_hybrid_motif"/>
</dbReference>
<dbReference type="PROSITE" id="PS50975">
    <property type="entry name" value="ATP_GRASP"/>
    <property type="match status" value="1"/>
</dbReference>
<dbReference type="GO" id="GO:0016874">
    <property type="term" value="F:ligase activity"/>
    <property type="evidence" value="ECO:0007669"/>
    <property type="project" value="UniProtKB-KW"/>
</dbReference>
<evidence type="ECO:0000256" key="1">
    <source>
        <dbReference type="ARBA" id="ARBA00022598"/>
    </source>
</evidence>
<protein>
    <recommendedName>
        <fullName evidence="12">Urea carboxylase</fullName>
    </recommendedName>
</protein>
<dbReference type="Pfam" id="PF02682">
    <property type="entry name" value="CT_C_D"/>
    <property type="match status" value="1"/>
</dbReference>
<dbReference type="InterPro" id="IPR011764">
    <property type="entry name" value="Biotin_carboxylation_dom"/>
</dbReference>
<keyword evidence="2 6" id="KW-0547">Nucleotide-binding</keyword>
<evidence type="ECO:0000256" key="7">
    <source>
        <dbReference type="SAM" id="MobiDB-lite"/>
    </source>
</evidence>
<evidence type="ECO:0000256" key="6">
    <source>
        <dbReference type="PROSITE-ProRule" id="PRU00409"/>
    </source>
</evidence>
<dbReference type="Proteomes" id="UP000298061">
    <property type="component" value="Unassembled WGS sequence"/>
</dbReference>
<evidence type="ECO:0008006" key="12">
    <source>
        <dbReference type="Google" id="ProtNLM"/>
    </source>
</evidence>
<dbReference type="InterPro" id="IPR050856">
    <property type="entry name" value="Biotin_carboxylase_complex"/>
</dbReference>
<dbReference type="InterPro" id="IPR011054">
    <property type="entry name" value="Rudment_hybrid_motif"/>
</dbReference>
<dbReference type="Pfam" id="PF02785">
    <property type="entry name" value="Biotin_carb_C"/>
    <property type="match status" value="1"/>
</dbReference>
<proteinExistence type="predicted"/>
<organism evidence="10 11">
    <name type="scientific">Hericium alpestre</name>
    <dbReference type="NCBI Taxonomy" id="135208"/>
    <lineage>
        <taxon>Eukaryota</taxon>
        <taxon>Fungi</taxon>
        <taxon>Dikarya</taxon>
        <taxon>Basidiomycota</taxon>
        <taxon>Agaricomycotina</taxon>
        <taxon>Agaricomycetes</taxon>
        <taxon>Russulales</taxon>
        <taxon>Hericiaceae</taxon>
        <taxon>Hericium</taxon>
    </lineage>
</organism>
<feature type="domain" description="Biotin carboxylation" evidence="9">
    <location>
        <begin position="6"/>
        <end position="478"/>
    </location>
</feature>
<dbReference type="SUPFAM" id="SSF160467">
    <property type="entry name" value="PH0987 N-terminal domain-like"/>
    <property type="match status" value="1"/>
</dbReference>
<evidence type="ECO:0000259" key="9">
    <source>
        <dbReference type="PROSITE" id="PS50979"/>
    </source>
</evidence>
<dbReference type="GO" id="GO:0016787">
    <property type="term" value="F:hydrolase activity"/>
    <property type="evidence" value="ECO:0007669"/>
    <property type="project" value="UniProtKB-KW"/>
</dbReference>
<dbReference type="Pfam" id="PF00289">
    <property type="entry name" value="Biotin_carb_N"/>
    <property type="match status" value="1"/>
</dbReference>
<dbReference type="OrthoDB" id="196847at2759"/>